<dbReference type="OrthoDB" id="6417021at2759"/>
<evidence type="ECO:0000313" key="3">
    <source>
        <dbReference type="Proteomes" id="UP001152885"/>
    </source>
</evidence>
<organism evidence="2 3">
    <name type="scientific">Candida verbasci</name>
    <dbReference type="NCBI Taxonomy" id="1227364"/>
    <lineage>
        <taxon>Eukaryota</taxon>
        <taxon>Fungi</taxon>
        <taxon>Dikarya</taxon>
        <taxon>Ascomycota</taxon>
        <taxon>Saccharomycotina</taxon>
        <taxon>Pichiomycetes</taxon>
        <taxon>Debaryomycetaceae</taxon>
        <taxon>Candida/Lodderomyces clade</taxon>
        <taxon>Candida</taxon>
    </lineage>
</organism>
<dbReference type="GO" id="GO:0110078">
    <property type="term" value="C:TTT Hsp90 cochaperone complex"/>
    <property type="evidence" value="ECO:0007669"/>
    <property type="project" value="InterPro"/>
</dbReference>
<comment type="caution">
    <text evidence="2">The sequence shown here is derived from an EMBL/GenBank/DDBJ whole genome shotgun (WGS) entry which is preliminary data.</text>
</comment>
<evidence type="ECO:0000256" key="1">
    <source>
        <dbReference type="ARBA" id="ARBA00034736"/>
    </source>
</evidence>
<gene>
    <name evidence="2" type="ORF">CANVERA_P2860</name>
</gene>
<dbReference type="AlphaFoldDB" id="A0A9W4TVU3"/>
<sequence length="246" mass="28676">MNVQPNDIEPIDYQSVKQLCQFVNPHISGINTSQLVYQKLSTIDFKRYVPRLVNDINYSNAWILKDHEPEVVKRFINKEGGPESLDFIEFLKPETILKCLTFVPPITEEDESIKILQKAYPLARLHCNHTEIISTILTSLNPKYPIILNFSLDQLSLYIDKNCLINLSKILYTLNNLMIHDIFTKPFEIQQQIIKLKIPIIYTYVYDFIGCWKICEKNGHQIDYTNLKQLASSINNLDHFNKLSTL</sequence>
<dbReference type="InterPro" id="IPR018870">
    <property type="entry name" value="Tti2"/>
</dbReference>
<evidence type="ECO:0000313" key="2">
    <source>
        <dbReference type="EMBL" id="CAI5758345.1"/>
    </source>
</evidence>
<name>A0A9W4TVU3_9ASCO</name>
<dbReference type="Pfam" id="PF10521">
    <property type="entry name" value="Tti2"/>
    <property type="match status" value="1"/>
</dbReference>
<accession>A0A9W4TVU3</accession>
<keyword evidence="3" id="KW-1185">Reference proteome</keyword>
<protein>
    <submittedName>
        <fullName evidence="2">Uncharacterized protein</fullName>
    </submittedName>
</protein>
<dbReference type="Proteomes" id="UP001152885">
    <property type="component" value="Unassembled WGS sequence"/>
</dbReference>
<dbReference type="EMBL" id="CANTUO010000002">
    <property type="protein sequence ID" value="CAI5758345.1"/>
    <property type="molecule type" value="Genomic_DNA"/>
</dbReference>
<comment type="similarity">
    <text evidence="1">Belongs to the TTI2 family.</text>
</comment>
<proteinExistence type="inferred from homology"/>
<reference evidence="2" key="1">
    <citation type="submission" date="2022-12" db="EMBL/GenBank/DDBJ databases">
        <authorList>
            <person name="Brejova B."/>
        </authorList>
    </citation>
    <scope>NUCLEOTIDE SEQUENCE</scope>
</reference>